<protein>
    <recommendedName>
        <fullName evidence="1">Phosphatidylinositol-specific phospholipase C X domain-containing protein</fullName>
    </recommendedName>
</protein>
<feature type="domain" description="Phosphatidylinositol-specific phospholipase C X" evidence="1">
    <location>
        <begin position="11"/>
        <end position="185"/>
    </location>
</feature>
<proteinExistence type="predicted"/>
<dbReference type="Proteomes" id="UP001626550">
    <property type="component" value="Unassembled WGS sequence"/>
</dbReference>
<reference evidence="2 3" key="1">
    <citation type="submission" date="2024-11" db="EMBL/GenBank/DDBJ databases">
        <title>Adaptive evolution of stress response genes in parasites aligns with host niche diversity.</title>
        <authorList>
            <person name="Hahn C."/>
            <person name="Resl P."/>
        </authorList>
    </citation>
    <scope>NUCLEOTIDE SEQUENCE [LARGE SCALE GENOMIC DNA]</scope>
    <source>
        <strain evidence="2">EGGRZ-B1_66</strain>
        <tissue evidence="2">Body</tissue>
    </source>
</reference>
<evidence type="ECO:0000313" key="2">
    <source>
        <dbReference type="EMBL" id="KAL3318621.1"/>
    </source>
</evidence>
<dbReference type="EMBL" id="JBJKFK010000222">
    <property type="protein sequence ID" value="KAL3318621.1"/>
    <property type="molecule type" value="Genomic_DNA"/>
</dbReference>
<accession>A0ABD2QJM9</accession>
<sequence>MERWMTMLPLELKESPLTDVAIPGSHDSFSYCINRMCAMPSEEDESGCFKFIPKVVSNWSKTQMASFEQQLLAGIRYFDLRVRRDSRDNLFYFVHVQYSGLVRDQLSQMLQFLKNNPEEVIILDFNHIYGFNCDQDYRQFYKLVTILFHDAQVRIFPWNSPSNWGQVPSLKKVCSEKCQILILVQRHYNIFLMDNYFMPCDAMIRSRWPRTGHPHQVESIMNAEYELAKTSGNEILRVFQWISEGNIAEYLFSTLRIKARNLNKLLAAWLEDAKITSGHYGANITIFYTMDEIQLVTACLANGMYDKEYHKSARNCKIQNIRHKTALCQTVADKIVKTIIAKTVIIAKILV</sequence>
<keyword evidence="3" id="KW-1185">Reference proteome</keyword>
<dbReference type="Gene3D" id="3.20.20.190">
    <property type="entry name" value="Phosphatidylinositol (PI) phosphodiesterase"/>
    <property type="match status" value="1"/>
</dbReference>
<evidence type="ECO:0000313" key="3">
    <source>
        <dbReference type="Proteomes" id="UP001626550"/>
    </source>
</evidence>
<dbReference type="SUPFAM" id="SSF51695">
    <property type="entry name" value="PLC-like phosphodiesterases"/>
    <property type="match status" value="1"/>
</dbReference>
<dbReference type="InterPro" id="IPR051057">
    <property type="entry name" value="PI-PLC_domain"/>
</dbReference>
<dbReference type="PANTHER" id="PTHR13593:SF113">
    <property type="entry name" value="SI:DKEY-266F7.9"/>
    <property type="match status" value="1"/>
</dbReference>
<organism evidence="2 3">
    <name type="scientific">Cichlidogyrus casuarinus</name>
    <dbReference type="NCBI Taxonomy" id="1844966"/>
    <lineage>
        <taxon>Eukaryota</taxon>
        <taxon>Metazoa</taxon>
        <taxon>Spiralia</taxon>
        <taxon>Lophotrochozoa</taxon>
        <taxon>Platyhelminthes</taxon>
        <taxon>Monogenea</taxon>
        <taxon>Monopisthocotylea</taxon>
        <taxon>Dactylogyridea</taxon>
        <taxon>Ancyrocephalidae</taxon>
        <taxon>Cichlidogyrus</taxon>
    </lineage>
</organism>
<gene>
    <name evidence="2" type="ORF">Ciccas_002711</name>
</gene>
<dbReference type="PROSITE" id="PS50007">
    <property type="entry name" value="PIPLC_X_DOMAIN"/>
    <property type="match status" value="1"/>
</dbReference>
<evidence type="ECO:0000259" key="1">
    <source>
        <dbReference type="SMART" id="SM00148"/>
    </source>
</evidence>
<dbReference type="InterPro" id="IPR000909">
    <property type="entry name" value="PLipase_C_PInositol-sp_X_dom"/>
</dbReference>
<dbReference type="InterPro" id="IPR017946">
    <property type="entry name" value="PLC-like_Pdiesterase_TIM-brl"/>
</dbReference>
<dbReference type="PANTHER" id="PTHR13593">
    <property type="match status" value="1"/>
</dbReference>
<dbReference type="SMART" id="SM00148">
    <property type="entry name" value="PLCXc"/>
    <property type="match status" value="1"/>
</dbReference>
<comment type="caution">
    <text evidence="2">The sequence shown here is derived from an EMBL/GenBank/DDBJ whole genome shotgun (WGS) entry which is preliminary data.</text>
</comment>
<dbReference type="AlphaFoldDB" id="A0ABD2QJM9"/>
<name>A0ABD2QJM9_9PLAT</name>